<accession>A0A5E4PHY0</accession>
<dbReference type="EMBL" id="LR699119">
    <property type="protein sequence ID" value="VVC76012.1"/>
    <property type="molecule type" value="Genomic_DNA"/>
</dbReference>
<gene>
    <name evidence="1" type="ORF">AQUSIP_13130</name>
</gene>
<keyword evidence="2" id="KW-1185">Reference proteome</keyword>
<evidence type="ECO:0000313" key="2">
    <source>
        <dbReference type="Proteomes" id="UP000324194"/>
    </source>
</evidence>
<evidence type="ECO:0000313" key="1">
    <source>
        <dbReference type="EMBL" id="VVC76012.1"/>
    </source>
</evidence>
<name>A0A5E4PHY0_9COXI</name>
<proteinExistence type="predicted"/>
<dbReference type="RefSeq" id="WP_148339267.1">
    <property type="nucleotide sequence ID" value="NZ_LR699119.1"/>
</dbReference>
<dbReference type="Proteomes" id="UP000324194">
    <property type="component" value="Chromosome 1"/>
</dbReference>
<dbReference type="AlphaFoldDB" id="A0A5E4PHY0"/>
<protein>
    <submittedName>
        <fullName evidence="1">Uncharacterized protein</fullName>
    </submittedName>
</protein>
<reference evidence="1 2" key="1">
    <citation type="submission" date="2019-08" db="EMBL/GenBank/DDBJ databases">
        <authorList>
            <person name="Guy L."/>
        </authorList>
    </citation>
    <scope>NUCLEOTIDE SEQUENCE [LARGE SCALE GENOMIC DNA]</scope>
    <source>
        <strain evidence="1 2">SGT-108</strain>
    </source>
</reference>
<dbReference type="KEGG" id="asip:AQUSIP_13130"/>
<organism evidence="1 2">
    <name type="scientific">Aquicella siphonis</name>
    <dbReference type="NCBI Taxonomy" id="254247"/>
    <lineage>
        <taxon>Bacteria</taxon>
        <taxon>Pseudomonadati</taxon>
        <taxon>Pseudomonadota</taxon>
        <taxon>Gammaproteobacteria</taxon>
        <taxon>Legionellales</taxon>
        <taxon>Coxiellaceae</taxon>
        <taxon>Aquicella</taxon>
    </lineage>
</organism>
<sequence>MKITSITFNPAELHALALSVENQIQRELAAIRDETTFGRAVDLKTLKDLHNKITNRGGN</sequence>